<evidence type="ECO:0000313" key="2">
    <source>
        <dbReference type="Proteomes" id="UP000823405"/>
    </source>
</evidence>
<dbReference type="NCBIfam" id="TIGR01731">
    <property type="entry name" value="fil_hemag_20aa"/>
    <property type="match status" value="1"/>
</dbReference>
<feature type="non-terminal residue" evidence="1">
    <location>
        <position position="1"/>
    </location>
</feature>
<sequence length="107" mass="11471">GANWAKQHHLTLGIEPTPQQIAALSASPVWLVNQRVKLPDGSEQTVLMPKLYLANRDASPVSLGGSLISANTIELHSDHPLKNAGTMISRGKMALTARNIDNQRGAI</sequence>
<keyword evidence="2" id="KW-1185">Reference proteome</keyword>
<proteinExistence type="predicted"/>
<dbReference type="AlphaFoldDB" id="A0A9P6QLC5"/>
<comment type="caution">
    <text evidence="1">The sequence shown here is derived from an EMBL/GenBank/DDBJ whole genome shotgun (WGS) entry which is preliminary data.</text>
</comment>
<reference evidence="1" key="1">
    <citation type="journal article" date="2020" name="Fungal Divers.">
        <title>Resolving the Mortierellaceae phylogeny through synthesis of multi-gene phylogenetics and phylogenomics.</title>
        <authorList>
            <person name="Vandepol N."/>
            <person name="Liber J."/>
            <person name="Desiro A."/>
            <person name="Na H."/>
            <person name="Kennedy M."/>
            <person name="Barry K."/>
            <person name="Grigoriev I.V."/>
            <person name="Miller A.N."/>
            <person name="O'Donnell K."/>
            <person name="Stajich J.E."/>
            <person name="Bonito G."/>
        </authorList>
    </citation>
    <scope>NUCLEOTIDE SEQUENCE</scope>
    <source>
        <strain evidence="1">NVP60</strain>
    </source>
</reference>
<dbReference type="EMBL" id="JAAAIN010005912">
    <property type="protein sequence ID" value="KAG0272578.1"/>
    <property type="molecule type" value="Genomic_DNA"/>
</dbReference>
<dbReference type="Proteomes" id="UP000823405">
    <property type="component" value="Unassembled WGS sequence"/>
</dbReference>
<dbReference type="InterPro" id="IPR010069">
    <property type="entry name" value="CdiA_FHA1_rpt"/>
</dbReference>
<evidence type="ECO:0000313" key="1">
    <source>
        <dbReference type="EMBL" id="KAG0272578.1"/>
    </source>
</evidence>
<feature type="non-terminal residue" evidence="1">
    <location>
        <position position="107"/>
    </location>
</feature>
<dbReference type="OrthoDB" id="5626542at2759"/>
<protein>
    <submittedName>
        <fullName evidence="1">Uncharacterized protein</fullName>
    </submittedName>
</protein>
<name>A0A9P6QLC5_9FUNG</name>
<accession>A0A9P6QLC5</accession>
<gene>
    <name evidence="1" type="ORF">BGZ97_010953</name>
</gene>
<organism evidence="1 2">
    <name type="scientific">Linnemannia gamsii</name>
    <dbReference type="NCBI Taxonomy" id="64522"/>
    <lineage>
        <taxon>Eukaryota</taxon>
        <taxon>Fungi</taxon>
        <taxon>Fungi incertae sedis</taxon>
        <taxon>Mucoromycota</taxon>
        <taxon>Mortierellomycotina</taxon>
        <taxon>Mortierellomycetes</taxon>
        <taxon>Mortierellales</taxon>
        <taxon>Mortierellaceae</taxon>
        <taxon>Linnemannia</taxon>
    </lineage>
</organism>